<sequence length="97" mass="10835">FSHKKMLCFRSPAQVGCMRQVLGPGALGRPRGMGLPFPSPEDLHDPGIEPASPVLAGRFFTPEPPKKPNDLNRIFQRRHANGQLLYEERSTSLIIKE</sequence>
<proteinExistence type="predicted"/>
<protein>
    <submittedName>
        <fullName evidence="1">Uncharacterized protein</fullName>
    </submittedName>
</protein>
<reference evidence="1" key="1">
    <citation type="submission" date="2023-05" db="EMBL/GenBank/DDBJ databases">
        <authorList>
            <consortium name="ELIXIR-Norway"/>
        </authorList>
    </citation>
    <scope>NUCLEOTIDE SEQUENCE</scope>
</reference>
<feature type="non-terminal residue" evidence="1">
    <location>
        <position position="1"/>
    </location>
</feature>
<reference evidence="1" key="2">
    <citation type="submission" date="2025-03" db="EMBL/GenBank/DDBJ databases">
        <authorList>
            <consortium name="ELIXIR-Norway"/>
            <consortium name="Elixir Norway"/>
        </authorList>
    </citation>
    <scope>NUCLEOTIDE SEQUENCE</scope>
</reference>
<evidence type="ECO:0000313" key="2">
    <source>
        <dbReference type="Proteomes" id="UP001162501"/>
    </source>
</evidence>
<accession>A0AC59Z3F3</accession>
<gene>
    <name evidence="1" type="ORF">MRATA1EN22A_LOCUS13432</name>
</gene>
<dbReference type="Proteomes" id="UP001162501">
    <property type="component" value="Chromosome 23"/>
</dbReference>
<dbReference type="EMBL" id="OX596107">
    <property type="protein sequence ID" value="CAN0192204.1"/>
    <property type="molecule type" value="Genomic_DNA"/>
</dbReference>
<evidence type="ECO:0000313" key="1">
    <source>
        <dbReference type="EMBL" id="CAN0192204.1"/>
    </source>
</evidence>
<name>A0AC59Z3F3_RANTA</name>
<organism evidence="1 2">
    <name type="scientific">Rangifer tarandus platyrhynchus</name>
    <name type="common">Svalbard reindeer</name>
    <dbReference type="NCBI Taxonomy" id="3082113"/>
    <lineage>
        <taxon>Eukaryota</taxon>
        <taxon>Metazoa</taxon>
        <taxon>Chordata</taxon>
        <taxon>Craniata</taxon>
        <taxon>Vertebrata</taxon>
        <taxon>Euteleostomi</taxon>
        <taxon>Mammalia</taxon>
        <taxon>Eutheria</taxon>
        <taxon>Laurasiatheria</taxon>
        <taxon>Artiodactyla</taxon>
        <taxon>Ruminantia</taxon>
        <taxon>Pecora</taxon>
        <taxon>Cervidae</taxon>
        <taxon>Odocoileinae</taxon>
        <taxon>Rangifer</taxon>
    </lineage>
</organism>
<feature type="non-terminal residue" evidence="1">
    <location>
        <position position="97"/>
    </location>
</feature>